<evidence type="ECO:0000256" key="1">
    <source>
        <dbReference type="ARBA" id="ARBA00000083"/>
    </source>
</evidence>
<evidence type="ECO:0000256" key="10">
    <source>
        <dbReference type="ARBA" id="ARBA00031367"/>
    </source>
</evidence>
<dbReference type="EC" id="5.1.3.2" evidence="5"/>
<dbReference type="GO" id="GO:0003978">
    <property type="term" value="F:UDP-glucose 4-epimerase activity"/>
    <property type="evidence" value="ECO:0007669"/>
    <property type="project" value="UniProtKB-EC"/>
</dbReference>
<evidence type="ECO:0000256" key="7">
    <source>
        <dbReference type="ARBA" id="ARBA00023027"/>
    </source>
</evidence>
<dbReference type="GO" id="GO:0005829">
    <property type="term" value="C:cytosol"/>
    <property type="evidence" value="ECO:0007669"/>
    <property type="project" value="TreeGrafter"/>
</dbReference>
<feature type="domain" description="NAD-dependent epimerase/dehydratase" evidence="12">
    <location>
        <begin position="2"/>
        <end position="260"/>
    </location>
</feature>
<keyword evidence="8" id="KW-0299">Galactose metabolism</keyword>
<name>A0A0B2UI67_9GAMM</name>
<comment type="catalytic activity">
    <reaction evidence="1">
        <text>UDP-alpha-D-glucose = UDP-alpha-D-galactose</text>
        <dbReference type="Rhea" id="RHEA:22168"/>
        <dbReference type="ChEBI" id="CHEBI:58885"/>
        <dbReference type="ChEBI" id="CHEBI:66914"/>
        <dbReference type="EC" id="5.1.3.2"/>
    </reaction>
</comment>
<keyword evidence="7" id="KW-0520">NAD</keyword>
<dbReference type="GO" id="GO:0006012">
    <property type="term" value="P:galactose metabolic process"/>
    <property type="evidence" value="ECO:0007669"/>
    <property type="project" value="UniProtKB-KW"/>
</dbReference>
<dbReference type="PANTHER" id="PTHR43725">
    <property type="entry name" value="UDP-GLUCOSE 4-EPIMERASE"/>
    <property type="match status" value="1"/>
</dbReference>
<proteinExistence type="inferred from homology"/>
<evidence type="ECO:0000256" key="3">
    <source>
        <dbReference type="ARBA" id="ARBA00004947"/>
    </source>
</evidence>
<organism evidence="13 14">
    <name type="scientific">Acinetobacter oleivorans</name>
    <dbReference type="NCBI Taxonomy" id="1148157"/>
    <lineage>
        <taxon>Bacteria</taxon>
        <taxon>Pseudomonadati</taxon>
        <taxon>Pseudomonadota</taxon>
        <taxon>Gammaproteobacteria</taxon>
        <taxon>Moraxellales</taxon>
        <taxon>Moraxellaceae</taxon>
        <taxon>Acinetobacter</taxon>
    </lineage>
</organism>
<evidence type="ECO:0000256" key="4">
    <source>
        <dbReference type="ARBA" id="ARBA00007637"/>
    </source>
</evidence>
<dbReference type="Gene3D" id="3.40.50.720">
    <property type="entry name" value="NAD(P)-binding Rossmann-like Domain"/>
    <property type="match status" value="1"/>
</dbReference>
<comment type="caution">
    <text evidence="13">The sequence shown here is derived from an EMBL/GenBank/DDBJ whole genome shotgun (WGS) entry which is preliminary data.</text>
</comment>
<accession>A0A0B2UI67</accession>
<evidence type="ECO:0000313" key="13">
    <source>
        <dbReference type="EMBL" id="KHN68685.1"/>
    </source>
</evidence>
<dbReference type="InterPro" id="IPR036291">
    <property type="entry name" value="NAD(P)-bd_dom_sf"/>
</dbReference>
<reference evidence="13 14" key="1">
    <citation type="submission" date="2014-03" db="EMBL/GenBank/DDBJ databases">
        <title>Genome sequence of the diesel-degrader and plant-growth promoter Acinetobacter oleivorans PF-1 isolated from the roots of poplar tree.</title>
        <authorList>
            <person name="Gkorezis P."/>
            <person name="van Hamme J."/>
            <person name="Rineau F."/>
            <person name="Vangronsveld J."/>
            <person name="Francetti A."/>
        </authorList>
    </citation>
    <scope>NUCLEOTIDE SEQUENCE [LARGE SCALE GENOMIC DNA]</scope>
    <source>
        <strain evidence="13 14">PF1</strain>
    </source>
</reference>
<dbReference type="Proteomes" id="UP000031012">
    <property type="component" value="Unassembled WGS sequence"/>
</dbReference>
<evidence type="ECO:0000313" key="14">
    <source>
        <dbReference type="Proteomes" id="UP000031012"/>
    </source>
</evidence>
<evidence type="ECO:0000256" key="11">
    <source>
        <dbReference type="ARBA" id="ARBA00033067"/>
    </source>
</evidence>
<comment type="cofactor">
    <cofactor evidence="2">
        <name>NAD(+)</name>
        <dbReference type="ChEBI" id="CHEBI:57540"/>
    </cofactor>
</comment>
<evidence type="ECO:0000256" key="6">
    <source>
        <dbReference type="ARBA" id="ARBA00018569"/>
    </source>
</evidence>
<gene>
    <name evidence="13" type="ORF">DH17_00250</name>
</gene>
<dbReference type="Gene3D" id="3.90.25.10">
    <property type="entry name" value="UDP-galactose 4-epimerase, domain 1"/>
    <property type="match status" value="1"/>
</dbReference>
<evidence type="ECO:0000256" key="8">
    <source>
        <dbReference type="ARBA" id="ARBA00023144"/>
    </source>
</evidence>
<dbReference type="EMBL" id="JHQK01000001">
    <property type="protein sequence ID" value="KHN68685.1"/>
    <property type="molecule type" value="Genomic_DNA"/>
</dbReference>
<dbReference type="InterPro" id="IPR001509">
    <property type="entry name" value="Epimerase_deHydtase"/>
</dbReference>
<keyword evidence="8" id="KW-0119">Carbohydrate metabolism</keyword>
<keyword evidence="9" id="KW-0413">Isomerase</keyword>
<evidence type="ECO:0000256" key="2">
    <source>
        <dbReference type="ARBA" id="ARBA00001911"/>
    </source>
</evidence>
<dbReference type="PANTHER" id="PTHR43725:SF47">
    <property type="entry name" value="UDP-GLUCOSE 4-EPIMERASE"/>
    <property type="match status" value="1"/>
</dbReference>
<dbReference type="AlphaFoldDB" id="A0A0B2UI67"/>
<comment type="similarity">
    <text evidence="4">Belongs to the NAD(P)-dependent epimerase/dehydratase family.</text>
</comment>
<sequence length="335" mass="37948">MILVTGGLGFIGSHIALSLMAQGQEVVIVDNLANSTLQTLERLEFISGMYVPFVKLDVRNTPALNKVFEQYSIDAVIHTAGFKSIEESNLKPLEYYNDNVSCIMSLLRAMQRTGVRHFIQLSSLAAYGKSGLQLSETDEFNYAYPNPYIKSQQMIEEIIRDTYKIDHEWKIAILRLSNIVGAFEHGVLGEYVAQLPKNIVPLAMQVAAMQRDLIELQDQAATSDHTTERSFLHVLDVCDAVSASLHWLRNQTHCCEAFNIAHDQVHSIRQLLDEISQVTQAEIATQPAIYKHVELEQVGANIEKAKTLLQWAPKRSLKQMIEDEWRFYQNTLNGR</sequence>
<evidence type="ECO:0000259" key="12">
    <source>
        <dbReference type="Pfam" id="PF01370"/>
    </source>
</evidence>
<evidence type="ECO:0000256" key="5">
    <source>
        <dbReference type="ARBA" id="ARBA00013189"/>
    </source>
</evidence>
<dbReference type="Pfam" id="PF01370">
    <property type="entry name" value="Epimerase"/>
    <property type="match status" value="1"/>
</dbReference>
<comment type="pathway">
    <text evidence="3">Carbohydrate metabolism; galactose metabolism.</text>
</comment>
<protein>
    <recommendedName>
        <fullName evidence="6">UDP-glucose 4-epimerase</fullName>
        <ecNumber evidence="5">5.1.3.2</ecNumber>
    </recommendedName>
    <alternativeName>
        <fullName evidence="11">Galactowaldenase</fullName>
    </alternativeName>
    <alternativeName>
        <fullName evidence="10">UDP-galactose 4-epimerase</fullName>
    </alternativeName>
</protein>
<evidence type="ECO:0000256" key="9">
    <source>
        <dbReference type="ARBA" id="ARBA00023235"/>
    </source>
</evidence>
<dbReference type="SUPFAM" id="SSF51735">
    <property type="entry name" value="NAD(P)-binding Rossmann-fold domains"/>
    <property type="match status" value="1"/>
</dbReference>